<dbReference type="OrthoDB" id="6500128at2759"/>
<evidence type="ECO:0000313" key="2">
    <source>
        <dbReference type="EMBL" id="RVW59450.1"/>
    </source>
</evidence>
<feature type="compositionally biased region" description="Basic and acidic residues" evidence="1">
    <location>
        <begin position="75"/>
        <end position="89"/>
    </location>
</feature>
<evidence type="ECO:0000256" key="1">
    <source>
        <dbReference type="SAM" id="MobiDB-lite"/>
    </source>
</evidence>
<proteinExistence type="predicted"/>
<accession>A0A438FI79</accession>
<comment type="caution">
    <text evidence="2">The sequence shown here is derived from an EMBL/GenBank/DDBJ whole genome shotgun (WGS) entry which is preliminary data.</text>
</comment>
<dbReference type="EMBL" id="QGNW01000891">
    <property type="protein sequence ID" value="RVW59450.1"/>
    <property type="molecule type" value="Genomic_DNA"/>
</dbReference>
<sequence>MASATLPLPLRSHLTRLKPPISHAPRALACHVKLSHSHSNPFPPFSLLRSRSKGVVRPPSAYVSGPASDPIITEPDPKVESSNDAHDETVEPPSAISSSLLWSLLMRYKLRLAVSAVTLIGCSACTLSMPLFSEFRGIQECANQLDPTSKFKMDTTAEPVPSVVFLNSLVQDLQS</sequence>
<organism evidence="2 3">
    <name type="scientific">Vitis vinifera</name>
    <name type="common">Grape</name>
    <dbReference type="NCBI Taxonomy" id="29760"/>
    <lineage>
        <taxon>Eukaryota</taxon>
        <taxon>Viridiplantae</taxon>
        <taxon>Streptophyta</taxon>
        <taxon>Embryophyta</taxon>
        <taxon>Tracheophyta</taxon>
        <taxon>Spermatophyta</taxon>
        <taxon>Magnoliopsida</taxon>
        <taxon>eudicotyledons</taxon>
        <taxon>Gunneridae</taxon>
        <taxon>Pentapetalae</taxon>
        <taxon>rosids</taxon>
        <taxon>Vitales</taxon>
        <taxon>Vitaceae</taxon>
        <taxon>Viteae</taxon>
        <taxon>Vitis</taxon>
    </lineage>
</organism>
<feature type="region of interest" description="Disordered" evidence="1">
    <location>
        <begin position="58"/>
        <end position="92"/>
    </location>
</feature>
<evidence type="ECO:0000313" key="3">
    <source>
        <dbReference type="Proteomes" id="UP000288805"/>
    </source>
</evidence>
<reference evidence="2 3" key="1">
    <citation type="journal article" date="2018" name="PLoS Genet.">
        <title>Population sequencing reveals clonal diversity and ancestral inbreeding in the grapevine cultivar Chardonnay.</title>
        <authorList>
            <person name="Roach M.J."/>
            <person name="Johnson D.L."/>
            <person name="Bohlmann J."/>
            <person name="van Vuuren H.J."/>
            <person name="Jones S.J."/>
            <person name="Pretorius I.S."/>
            <person name="Schmidt S.A."/>
            <person name="Borneman A.R."/>
        </authorList>
    </citation>
    <scope>NUCLEOTIDE SEQUENCE [LARGE SCALE GENOMIC DNA]</scope>
    <source>
        <strain evidence="3">cv. Chardonnay</strain>
        <tissue evidence="2">Leaf</tissue>
    </source>
</reference>
<dbReference type="AlphaFoldDB" id="A0A438FI79"/>
<protein>
    <submittedName>
        <fullName evidence="2">ABC transporter B family member 28</fullName>
    </submittedName>
</protein>
<name>A0A438FI79_VITVI</name>
<dbReference type="Proteomes" id="UP000288805">
    <property type="component" value="Unassembled WGS sequence"/>
</dbReference>
<gene>
    <name evidence="2" type="primary">ABCB28_3</name>
    <name evidence="2" type="ORF">CK203_102913</name>
</gene>